<reference evidence="11 12" key="1">
    <citation type="journal article" date="2009" name="Stand. Genomic Sci.">
        <title>Complete genome sequence of Acidimicrobium ferrooxidans type strain (ICP).</title>
        <authorList>
            <person name="Clum A."/>
            <person name="Nolan M."/>
            <person name="Lang E."/>
            <person name="Glavina Del Rio T."/>
            <person name="Tice H."/>
            <person name="Copeland A."/>
            <person name="Cheng J.F."/>
            <person name="Lucas S."/>
            <person name="Chen F."/>
            <person name="Bruce D."/>
            <person name="Goodwin L."/>
            <person name="Pitluck S."/>
            <person name="Ivanova N."/>
            <person name="Mavrommatis K."/>
            <person name="Mikhailova N."/>
            <person name="Pati A."/>
            <person name="Chen A."/>
            <person name="Palaniappan K."/>
            <person name="Goker M."/>
            <person name="Spring S."/>
            <person name="Land M."/>
            <person name="Hauser L."/>
            <person name="Chang Y.J."/>
            <person name="Jeffries C.C."/>
            <person name="Chain P."/>
            <person name="Bristow J."/>
            <person name="Eisen J.A."/>
            <person name="Markowitz V."/>
            <person name="Hugenholtz P."/>
            <person name="Kyrpides N.C."/>
            <person name="Klenk H.P."/>
            <person name="Lapidus A."/>
        </authorList>
    </citation>
    <scope>NUCLEOTIDE SEQUENCE [LARGE SCALE GENOMIC DNA]</scope>
    <source>
        <strain evidence="12">DSM 10331 / JCM 15462 / NBRC 103882 / ICP</strain>
    </source>
</reference>
<dbReference type="Gene3D" id="3.90.190.20">
    <property type="entry name" value="Mur ligase, C-terminal domain"/>
    <property type="match status" value="1"/>
</dbReference>
<keyword evidence="4 7" id="KW-0436">Ligase</keyword>
<dbReference type="EMBL" id="CP001631">
    <property type="protein sequence ID" value="ACU54178.1"/>
    <property type="molecule type" value="Genomic_DNA"/>
</dbReference>
<evidence type="ECO:0000256" key="8">
    <source>
        <dbReference type="RuleBase" id="RU003664"/>
    </source>
</evidence>
<comment type="pathway">
    <text evidence="2 7 8">Cell wall biogenesis; peptidoglycan biosynthesis.</text>
</comment>
<evidence type="ECO:0000256" key="1">
    <source>
        <dbReference type="ARBA" id="ARBA00004496"/>
    </source>
</evidence>
<evidence type="ECO:0000313" key="11">
    <source>
        <dbReference type="EMBL" id="ACU54178.1"/>
    </source>
</evidence>
<keyword evidence="7 8" id="KW-0961">Cell wall biogenesis/degradation</keyword>
<keyword evidence="7 8" id="KW-0133">Cell shape</keyword>
<dbReference type="Gene3D" id="3.40.50.720">
    <property type="entry name" value="NAD(P)-binding Rossmann-like Domain"/>
    <property type="match status" value="1"/>
</dbReference>
<evidence type="ECO:0000256" key="3">
    <source>
        <dbReference type="ARBA" id="ARBA00022490"/>
    </source>
</evidence>
<dbReference type="EC" id="6.3.2.9" evidence="7 8"/>
<dbReference type="Pfam" id="PF02875">
    <property type="entry name" value="Mur_ligase_C"/>
    <property type="match status" value="1"/>
</dbReference>
<feature type="domain" description="Mur ligase C-terminal" evidence="9">
    <location>
        <begin position="301"/>
        <end position="411"/>
    </location>
</feature>
<dbReference type="GO" id="GO:0005524">
    <property type="term" value="F:ATP binding"/>
    <property type="evidence" value="ECO:0007669"/>
    <property type="project" value="UniProtKB-UniRule"/>
</dbReference>
<evidence type="ECO:0000259" key="10">
    <source>
        <dbReference type="Pfam" id="PF08245"/>
    </source>
</evidence>
<dbReference type="GO" id="GO:0005737">
    <property type="term" value="C:cytoplasm"/>
    <property type="evidence" value="ECO:0007669"/>
    <property type="project" value="UniProtKB-SubCell"/>
</dbReference>
<feature type="domain" description="Mur ligase central" evidence="10">
    <location>
        <begin position="110"/>
        <end position="279"/>
    </location>
</feature>
<proteinExistence type="inferred from homology"/>
<dbReference type="InterPro" id="IPR004101">
    <property type="entry name" value="Mur_ligase_C"/>
</dbReference>
<evidence type="ECO:0000256" key="6">
    <source>
        <dbReference type="ARBA" id="ARBA00022840"/>
    </source>
</evidence>
<keyword evidence="3 7" id="KW-0963">Cytoplasm</keyword>
<keyword evidence="7 8" id="KW-0132">Cell division</keyword>
<keyword evidence="7 8" id="KW-0573">Peptidoglycan synthesis</keyword>
<dbReference type="GO" id="GO:0008360">
    <property type="term" value="P:regulation of cell shape"/>
    <property type="evidence" value="ECO:0007669"/>
    <property type="project" value="UniProtKB-KW"/>
</dbReference>
<dbReference type="KEGG" id="afo:Afer_1247"/>
<keyword evidence="6 7" id="KW-0067">ATP-binding</keyword>
<evidence type="ECO:0000256" key="5">
    <source>
        <dbReference type="ARBA" id="ARBA00022741"/>
    </source>
</evidence>
<comment type="similarity">
    <text evidence="7">Belongs to the MurCDEF family.</text>
</comment>
<evidence type="ECO:0000256" key="4">
    <source>
        <dbReference type="ARBA" id="ARBA00022598"/>
    </source>
</evidence>
<dbReference type="Pfam" id="PF08245">
    <property type="entry name" value="Mur_ligase_M"/>
    <property type="match status" value="1"/>
</dbReference>
<evidence type="ECO:0000256" key="2">
    <source>
        <dbReference type="ARBA" id="ARBA00004752"/>
    </source>
</evidence>
<dbReference type="NCBIfam" id="TIGR01087">
    <property type="entry name" value="murD"/>
    <property type="match status" value="1"/>
</dbReference>
<keyword evidence="5 7" id="KW-0547">Nucleotide-binding</keyword>
<dbReference type="Proteomes" id="UP000000771">
    <property type="component" value="Chromosome"/>
</dbReference>
<dbReference type="InterPro" id="IPR036291">
    <property type="entry name" value="NAD(P)-bd_dom_sf"/>
</dbReference>
<dbReference type="GO" id="GO:0008764">
    <property type="term" value="F:UDP-N-acetylmuramoylalanine-D-glutamate ligase activity"/>
    <property type="evidence" value="ECO:0007669"/>
    <property type="project" value="UniProtKB-UniRule"/>
</dbReference>
<evidence type="ECO:0000256" key="7">
    <source>
        <dbReference type="HAMAP-Rule" id="MF_00639"/>
    </source>
</evidence>
<dbReference type="HAMAP" id="MF_00639">
    <property type="entry name" value="MurD"/>
    <property type="match status" value="1"/>
</dbReference>
<keyword evidence="12" id="KW-1185">Reference proteome</keyword>
<comment type="subcellular location">
    <subcellularLocation>
        <location evidence="1 7 8">Cytoplasm</location>
    </subcellularLocation>
</comment>
<dbReference type="InterPro" id="IPR036565">
    <property type="entry name" value="Mur-like_cat_sf"/>
</dbReference>
<dbReference type="InterPro" id="IPR036615">
    <property type="entry name" value="Mur_ligase_C_dom_sf"/>
</dbReference>
<sequence>MSADALRAQVAGGRVLVLGASVSGLAAERVLRSLGAEVIVADDARALRDKARSEGRELVDPDAIVGARFDLVVVSPGIRTERVERLGLDGPVIGELELGYLLAAAPITAVTGTNGKSTVTTLTASMLGDGAVAAGNLGTPLSAVADSGARRLVVEVSSFQLVWAPTFRASVATVLNLTPNHLDYHGSFEAYRAAKARLIERLAPGDVAVWPVGEGAVDAIAIPRGVEVRTFSATARDADYRVEHGALVGPDGRTLVRVEELGRRAPHDVANMLAAWALAEASGAELERARRVAREFRGLAHRLQVVAVRGGLTYVDDSKATTPEAAVAAVRSFDRVVLIAGGRTKGTGFERLRDVAERIAGVVAIGESAHRVVADLGDAVPWIVEANSMDEAVAVASERALPGTVVLLAPAATSWDWYRSFEERGEDFVRAVAALGR</sequence>
<dbReference type="SUPFAM" id="SSF53244">
    <property type="entry name" value="MurD-like peptide ligases, peptide-binding domain"/>
    <property type="match status" value="1"/>
</dbReference>
<gene>
    <name evidence="7" type="primary">murD</name>
    <name evidence="11" type="ordered locus">Afer_1247</name>
</gene>
<dbReference type="InterPro" id="IPR005762">
    <property type="entry name" value="MurD"/>
</dbReference>
<dbReference type="GO" id="GO:0071555">
    <property type="term" value="P:cell wall organization"/>
    <property type="evidence" value="ECO:0007669"/>
    <property type="project" value="UniProtKB-KW"/>
</dbReference>
<organism evidence="11 12">
    <name type="scientific">Acidimicrobium ferrooxidans (strain DSM 10331 / JCM 15462 / NBRC 103882 / ICP)</name>
    <dbReference type="NCBI Taxonomy" id="525909"/>
    <lineage>
        <taxon>Bacteria</taxon>
        <taxon>Bacillati</taxon>
        <taxon>Actinomycetota</taxon>
        <taxon>Acidimicrobiia</taxon>
        <taxon>Acidimicrobiales</taxon>
        <taxon>Acidimicrobiaceae</taxon>
        <taxon>Acidimicrobium</taxon>
    </lineage>
</organism>
<accession>C7LZM0</accession>
<evidence type="ECO:0000259" key="9">
    <source>
        <dbReference type="Pfam" id="PF02875"/>
    </source>
</evidence>
<dbReference type="Gene3D" id="3.40.1190.10">
    <property type="entry name" value="Mur-like, catalytic domain"/>
    <property type="match status" value="1"/>
</dbReference>
<dbReference type="PANTHER" id="PTHR43692:SF1">
    <property type="entry name" value="UDP-N-ACETYLMURAMOYLALANINE--D-GLUTAMATE LIGASE"/>
    <property type="match status" value="1"/>
</dbReference>
<dbReference type="HOGENOM" id="CLU_032540_1_0_11"/>
<keyword evidence="7 8" id="KW-0131">Cell cycle</keyword>
<dbReference type="InterPro" id="IPR013221">
    <property type="entry name" value="Mur_ligase_cen"/>
</dbReference>
<dbReference type="SUPFAM" id="SSF51735">
    <property type="entry name" value="NAD(P)-binding Rossmann-fold domains"/>
    <property type="match status" value="1"/>
</dbReference>
<dbReference type="AlphaFoldDB" id="C7LZM0"/>
<comment type="catalytic activity">
    <reaction evidence="7 8">
        <text>UDP-N-acetyl-alpha-D-muramoyl-L-alanine + D-glutamate + ATP = UDP-N-acetyl-alpha-D-muramoyl-L-alanyl-D-glutamate + ADP + phosphate + H(+)</text>
        <dbReference type="Rhea" id="RHEA:16429"/>
        <dbReference type="ChEBI" id="CHEBI:15378"/>
        <dbReference type="ChEBI" id="CHEBI:29986"/>
        <dbReference type="ChEBI" id="CHEBI:30616"/>
        <dbReference type="ChEBI" id="CHEBI:43474"/>
        <dbReference type="ChEBI" id="CHEBI:83898"/>
        <dbReference type="ChEBI" id="CHEBI:83900"/>
        <dbReference type="ChEBI" id="CHEBI:456216"/>
        <dbReference type="EC" id="6.3.2.9"/>
    </reaction>
</comment>
<evidence type="ECO:0000313" key="12">
    <source>
        <dbReference type="Proteomes" id="UP000000771"/>
    </source>
</evidence>
<dbReference type="GO" id="GO:0009252">
    <property type="term" value="P:peptidoglycan biosynthetic process"/>
    <property type="evidence" value="ECO:0007669"/>
    <property type="project" value="UniProtKB-UniRule"/>
</dbReference>
<dbReference type="SUPFAM" id="SSF53623">
    <property type="entry name" value="MurD-like peptide ligases, catalytic domain"/>
    <property type="match status" value="1"/>
</dbReference>
<protein>
    <recommendedName>
        <fullName evidence="7 8">UDP-N-acetylmuramoylalanine--D-glutamate ligase</fullName>
        <ecNumber evidence="7 8">6.3.2.9</ecNumber>
    </recommendedName>
    <alternativeName>
        <fullName evidence="7">D-glutamic acid-adding enzyme</fullName>
    </alternativeName>
    <alternativeName>
        <fullName evidence="7">UDP-N-acetylmuramoyl-L-alanyl-D-glutamate synthetase</fullName>
    </alternativeName>
</protein>
<feature type="binding site" evidence="7">
    <location>
        <begin position="112"/>
        <end position="118"/>
    </location>
    <ligand>
        <name>ATP</name>
        <dbReference type="ChEBI" id="CHEBI:30616"/>
    </ligand>
</feature>
<comment type="function">
    <text evidence="7 8">Cell wall formation. Catalyzes the addition of glutamate to the nucleotide precursor UDP-N-acetylmuramoyl-L-alanine (UMA).</text>
</comment>
<dbReference type="RefSeq" id="WP_015798664.1">
    <property type="nucleotide sequence ID" value="NC_013124.1"/>
</dbReference>
<dbReference type="STRING" id="525909.Afer_1247"/>
<dbReference type="GO" id="GO:0051301">
    <property type="term" value="P:cell division"/>
    <property type="evidence" value="ECO:0007669"/>
    <property type="project" value="UniProtKB-KW"/>
</dbReference>
<dbReference type="PANTHER" id="PTHR43692">
    <property type="entry name" value="UDP-N-ACETYLMURAMOYLALANINE--D-GLUTAMATE LIGASE"/>
    <property type="match status" value="1"/>
</dbReference>
<dbReference type="OrthoDB" id="9809796at2"/>
<dbReference type="eggNOG" id="COG0771">
    <property type="taxonomic scope" value="Bacteria"/>
</dbReference>
<dbReference type="UniPathway" id="UPA00219"/>
<name>C7LZM0_ACIFD</name>